<comment type="caution">
    <text evidence="2">The sequence shown here is derived from an EMBL/GenBank/DDBJ whole genome shotgun (WGS) entry which is preliminary data.</text>
</comment>
<accession>A0AAD7B288</accession>
<dbReference type="Proteomes" id="UP001221757">
    <property type="component" value="Unassembled WGS sequence"/>
</dbReference>
<organism evidence="2 3">
    <name type="scientific">Mycena rosella</name>
    <name type="common">Pink bonnet</name>
    <name type="synonym">Agaricus rosellus</name>
    <dbReference type="NCBI Taxonomy" id="1033263"/>
    <lineage>
        <taxon>Eukaryota</taxon>
        <taxon>Fungi</taxon>
        <taxon>Dikarya</taxon>
        <taxon>Basidiomycota</taxon>
        <taxon>Agaricomycotina</taxon>
        <taxon>Agaricomycetes</taxon>
        <taxon>Agaricomycetidae</taxon>
        <taxon>Agaricales</taxon>
        <taxon>Marasmiineae</taxon>
        <taxon>Mycenaceae</taxon>
        <taxon>Mycena</taxon>
    </lineage>
</organism>
<name>A0AAD7B288_MYCRO</name>
<sequence length="255" mass="28597">MAAMLALMRLRGRLRLLLPKSSSQTRPEPFLIKHAISPEEGINTQVGPTKSEMPVDAYKNCYTHEDPRKFYLGLKLYEAEEAEHRLRSNPVGRTASSSLLRPRHTSCQTAACRPLSGSIPLCLNPANGQLSRVGLNYSTFRDMNTSLLCCPEEPNTFFSLSPALDIERHKMYRKGGRRCRVLPSTRKGWPDPVEAARSQPKVDDERCLRSTCRSVAGSAKLIVHLTPAKNPISSWRSRPPVTTFDDRPISADQIR</sequence>
<feature type="compositionally biased region" description="Basic and acidic residues" evidence="1">
    <location>
        <begin position="244"/>
        <end position="255"/>
    </location>
</feature>
<evidence type="ECO:0000313" key="3">
    <source>
        <dbReference type="Proteomes" id="UP001221757"/>
    </source>
</evidence>
<evidence type="ECO:0000256" key="1">
    <source>
        <dbReference type="SAM" id="MobiDB-lite"/>
    </source>
</evidence>
<evidence type="ECO:0000313" key="2">
    <source>
        <dbReference type="EMBL" id="KAJ7608546.1"/>
    </source>
</evidence>
<protein>
    <submittedName>
        <fullName evidence="2">Uncharacterized protein</fullName>
    </submittedName>
</protein>
<feature type="region of interest" description="Disordered" evidence="1">
    <location>
        <begin position="234"/>
        <end position="255"/>
    </location>
</feature>
<dbReference type="AlphaFoldDB" id="A0AAD7B288"/>
<gene>
    <name evidence="2" type="ORF">B0H17DRAFT_1153806</name>
</gene>
<proteinExistence type="predicted"/>
<dbReference type="EMBL" id="JARKIE010001040">
    <property type="protein sequence ID" value="KAJ7608546.1"/>
    <property type="molecule type" value="Genomic_DNA"/>
</dbReference>
<keyword evidence="3" id="KW-1185">Reference proteome</keyword>
<reference evidence="2" key="1">
    <citation type="submission" date="2023-03" db="EMBL/GenBank/DDBJ databases">
        <title>Massive genome expansion in bonnet fungi (Mycena s.s.) driven by repeated elements and novel gene families across ecological guilds.</title>
        <authorList>
            <consortium name="Lawrence Berkeley National Laboratory"/>
            <person name="Harder C.B."/>
            <person name="Miyauchi S."/>
            <person name="Viragh M."/>
            <person name="Kuo A."/>
            <person name="Thoen E."/>
            <person name="Andreopoulos B."/>
            <person name="Lu D."/>
            <person name="Skrede I."/>
            <person name="Drula E."/>
            <person name="Henrissat B."/>
            <person name="Morin E."/>
            <person name="Kohler A."/>
            <person name="Barry K."/>
            <person name="LaButti K."/>
            <person name="Morin E."/>
            <person name="Salamov A."/>
            <person name="Lipzen A."/>
            <person name="Mereny Z."/>
            <person name="Hegedus B."/>
            <person name="Baldrian P."/>
            <person name="Stursova M."/>
            <person name="Weitz H."/>
            <person name="Taylor A."/>
            <person name="Grigoriev I.V."/>
            <person name="Nagy L.G."/>
            <person name="Martin F."/>
            <person name="Kauserud H."/>
        </authorList>
    </citation>
    <scope>NUCLEOTIDE SEQUENCE</scope>
    <source>
        <strain evidence="2">CBHHK067</strain>
    </source>
</reference>